<dbReference type="EMBL" id="JBHUDL010000010">
    <property type="protein sequence ID" value="MFD1633971.1"/>
    <property type="molecule type" value="Genomic_DNA"/>
</dbReference>
<accession>A0ABD6CYK1</accession>
<dbReference type="AlphaFoldDB" id="A0ABD6CYK1"/>
<proteinExistence type="predicted"/>
<name>A0ABD6CYK1_9EURY</name>
<evidence type="ECO:0000313" key="5">
    <source>
        <dbReference type="Proteomes" id="UP001597075"/>
    </source>
</evidence>
<gene>
    <name evidence="4" type="ORF">ACFSBJ_09530</name>
</gene>
<dbReference type="Proteomes" id="UP001597075">
    <property type="component" value="Unassembled WGS sequence"/>
</dbReference>
<dbReference type="InterPro" id="IPR006626">
    <property type="entry name" value="PbH1"/>
</dbReference>
<dbReference type="PANTHER" id="PTHR22990:SF15">
    <property type="entry name" value="F-BOX ONLY PROTEIN 10"/>
    <property type="match status" value="1"/>
</dbReference>
<dbReference type="InterPro" id="IPR007742">
    <property type="entry name" value="NosD_dom"/>
</dbReference>
<dbReference type="SMART" id="SM00710">
    <property type="entry name" value="PbH1"/>
    <property type="match status" value="7"/>
</dbReference>
<protein>
    <submittedName>
        <fullName evidence="4">Right-handed parallel beta-helix repeat-containing protein</fullName>
    </submittedName>
</protein>
<dbReference type="Pfam" id="PF05048">
    <property type="entry name" value="NosD"/>
    <property type="match status" value="1"/>
</dbReference>
<keyword evidence="5" id="KW-1185">Reference proteome</keyword>
<feature type="region of interest" description="Disordered" evidence="2">
    <location>
        <begin position="181"/>
        <end position="200"/>
    </location>
</feature>
<comment type="caution">
    <text evidence="4">The sequence shown here is derived from an EMBL/GenBank/DDBJ whole genome shotgun (WGS) entry which is preliminary data.</text>
</comment>
<dbReference type="Pfam" id="PF05573">
    <property type="entry name" value="NosL"/>
    <property type="match status" value="1"/>
</dbReference>
<evidence type="ECO:0000313" key="4">
    <source>
        <dbReference type="EMBL" id="MFD1633971.1"/>
    </source>
</evidence>
<dbReference type="InterPro" id="IPR012334">
    <property type="entry name" value="Pectin_lyas_fold"/>
</dbReference>
<dbReference type="PANTHER" id="PTHR22990">
    <property type="entry name" value="F-BOX ONLY PROTEIN"/>
    <property type="match status" value="1"/>
</dbReference>
<dbReference type="InterPro" id="IPR051550">
    <property type="entry name" value="SCF-Subunits/Alg-Epimerases"/>
</dbReference>
<evidence type="ECO:0000259" key="3">
    <source>
        <dbReference type="Pfam" id="PF05048"/>
    </source>
</evidence>
<evidence type="ECO:0000256" key="2">
    <source>
        <dbReference type="SAM" id="MobiDB-lite"/>
    </source>
</evidence>
<keyword evidence="1" id="KW-0677">Repeat</keyword>
<feature type="domain" description="Periplasmic copper-binding protein NosD beta helix" evidence="3">
    <location>
        <begin position="383"/>
        <end position="552"/>
    </location>
</feature>
<sequence>MKRGETRTWQLAAAVCLALVLCVSLWAFAVDLGSARPDPVAYDDTVKLGVTAETEQAAEHRGASIPRVEVFYSQYHYVVGYAGVAQAVAALDSPGRERQFGYPLAVYASDYAGRSPRCAADGTLVTTTNPDWVPATAARFVVESDAHVGGDQVVVPFSSAAAAAAFADDCGGRVVDWDGLRREPPPVTRAAGVRSQVDDRHATADRRAAAVRPLLDREVSVVVGRDAPTVQAAVEAAPANTTVVVPPGRYAEQVVVNRSLTLRGAGARTTLDGGGQGTVIDVRADDVAVTGLTIRGVGNATRATNGSVADGDWDAQVQRGYGGGDAGVAATNVSRMYVHNVTVHTPANGVLLRSVPGAVVDGLRVNGSAAWLDGFMGVVAMNEAVVVQRSRIEGGRDGVYLHRAAGTVVRNNTFRGGRFGVHLMYTSDTLVADNVARDQASSGVVVMTRPSGNAVVGNDVRGAGGGIFVGGADSYVARNVVANVDRGLVAYATRTTFAHNVVYGNDVGFASSTVVPSNRVVENDFVANDRHATAGPGPLRIFTHRGRGNYWEGAYDMDGGATLDRPYSPTDPLDRRLHRTDAAVTLSAAPTVRGVRTLRGTTPGFRQGSIVDTAPLARPANPETLARVRNETSGGDSTGGAA</sequence>
<dbReference type="SUPFAM" id="SSF51126">
    <property type="entry name" value="Pectin lyase-like"/>
    <property type="match status" value="1"/>
</dbReference>
<dbReference type="InterPro" id="IPR011050">
    <property type="entry name" value="Pectin_lyase_fold/virulence"/>
</dbReference>
<dbReference type="Gene3D" id="3.30.70.2050">
    <property type="match status" value="1"/>
</dbReference>
<dbReference type="RefSeq" id="WP_256404234.1">
    <property type="nucleotide sequence ID" value="NZ_CP187151.1"/>
</dbReference>
<dbReference type="InterPro" id="IPR008719">
    <property type="entry name" value="N2O_reductase_NosL"/>
</dbReference>
<organism evidence="4 5">
    <name type="scientific">Haloplanus ruber</name>
    <dbReference type="NCBI Taxonomy" id="869892"/>
    <lineage>
        <taxon>Archaea</taxon>
        <taxon>Methanobacteriati</taxon>
        <taxon>Methanobacteriota</taxon>
        <taxon>Stenosarchaea group</taxon>
        <taxon>Halobacteria</taxon>
        <taxon>Halobacteriales</taxon>
        <taxon>Haloferacaceae</taxon>
        <taxon>Haloplanus</taxon>
    </lineage>
</organism>
<reference evidence="4 5" key="1">
    <citation type="journal article" date="2019" name="Int. J. Syst. Evol. Microbiol.">
        <title>The Global Catalogue of Microorganisms (GCM) 10K type strain sequencing project: providing services to taxonomists for standard genome sequencing and annotation.</title>
        <authorList>
            <consortium name="The Broad Institute Genomics Platform"/>
            <consortium name="The Broad Institute Genome Sequencing Center for Infectious Disease"/>
            <person name="Wu L."/>
            <person name="Ma J."/>
        </authorList>
    </citation>
    <scope>NUCLEOTIDE SEQUENCE [LARGE SCALE GENOMIC DNA]</scope>
    <source>
        <strain evidence="4 5">CGMCC 1.10594</strain>
    </source>
</reference>
<dbReference type="SUPFAM" id="SSF160387">
    <property type="entry name" value="NosL/MerB-like"/>
    <property type="match status" value="1"/>
</dbReference>
<feature type="region of interest" description="Disordered" evidence="2">
    <location>
        <begin position="621"/>
        <end position="642"/>
    </location>
</feature>
<dbReference type="Gene3D" id="2.160.20.10">
    <property type="entry name" value="Single-stranded right-handed beta-helix, Pectin lyase-like"/>
    <property type="match status" value="1"/>
</dbReference>
<evidence type="ECO:0000256" key="1">
    <source>
        <dbReference type="ARBA" id="ARBA00022737"/>
    </source>
</evidence>